<feature type="domain" description="N-acetyltransferase" evidence="1">
    <location>
        <begin position="12"/>
        <end position="165"/>
    </location>
</feature>
<dbReference type="PANTHER" id="PTHR43451:SF1">
    <property type="entry name" value="ACETYLTRANSFERASE"/>
    <property type="match status" value="1"/>
</dbReference>
<gene>
    <name evidence="2" type="ORF">MWN33_17545</name>
</gene>
<dbReference type="InterPro" id="IPR016181">
    <property type="entry name" value="Acyl_CoA_acyltransferase"/>
</dbReference>
<dbReference type="PROSITE" id="PS51186">
    <property type="entry name" value="GNAT"/>
    <property type="match status" value="1"/>
</dbReference>
<dbReference type="Pfam" id="PF13673">
    <property type="entry name" value="Acetyltransf_10"/>
    <property type="match status" value="1"/>
</dbReference>
<evidence type="ECO:0000313" key="2">
    <source>
        <dbReference type="EMBL" id="MCK0209839.1"/>
    </source>
</evidence>
<reference evidence="3" key="2">
    <citation type="submission" date="2023-07" db="EMBL/GenBank/DDBJ databases">
        <title>Ancylobacter moscoviensis sp. nov., facultatively methylotrophic bacteria from activated sludge and the reclassification of Starkeya novella (Starkey 1934) Kelly et al. 2000 as Ancylobacter novellus comb. nov., Starkeya koreensis Im et al. 2006 as Ancylobacter koreensis comb.nov., Angulomicrobium tetraedrale Vasil'eva et al. 1986 as Ancylobacter tetraedralis comb. nov., Angulomicrobium amanitiforme Fritz et al. 2004 as Ancylobacter amanitiformis comb. nov. and Methylorhabdus multivorans Doronina et al. 1996 as Ancylobacter multivorans comb. nov. and emended description of the genus Ancylobacter.</title>
        <authorList>
            <person name="Doronina N."/>
            <person name="Chemodurova A."/>
            <person name="Grouzdev D."/>
            <person name="Koziaeva V."/>
            <person name="Shi W."/>
            <person name="Wu L."/>
            <person name="Kaparullina E."/>
        </authorList>
    </citation>
    <scope>NUCLEOTIDE SEQUENCE [LARGE SCALE GENOMIC DNA]</scope>
    <source>
        <strain evidence="3">Jip08</strain>
    </source>
</reference>
<dbReference type="InterPro" id="IPR052564">
    <property type="entry name" value="N-acetyltrans/Recomb-assoc"/>
</dbReference>
<dbReference type="Gene3D" id="3.40.630.30">
    <property type="match status" value="1"/>
</dbReference>
<sequence length="172" mass="17705">MGGEAVSAPPAAALRPALPGDTPVLAAIAEAAILGLTGEDYDQDQQEAWAAAASDEEALAARLEGQLVLVATRGGDPAGFVALKDNQLVDMLYVHPDVAGEGIGALLCEAVEKLAAARGAKSLTVDASDTALGFFQQRGYVPMRRNTVQRGGVWLANTTMEKTLGAPEGPVH</sequence>
<dbReference type="PANTHER" id="PTHR43451">
    <property type="entry name" value="ACETYLTRANSFERASE (GNAT) FAMILY PROTEIN"/>
    <property type="match status" value="1"/>
</dbReference>
<name>A0ABT0DRN5_9HYPH</name>
<dbReference type="InterPro" id="IPR000182">
    <property type="entry name" value="GNAT_dom"/>
</dbReference>
<dbReference type="EMBL" id="JALKCG010000009">
    <property type="protein sequence ID" value="MCK0209839.1"/>
    <property type="molecule type" value="Genomic_DNA"/>
</dbReference>
<evidence type="ECO:0000313" key="3">
    <source>
        <dbReference type="Proteomes" id="UP001202867"/>
    </source>
</evidence>
<accession>A0ABT0DRN5</accession>
<protein>
    <submittedName>
        <fullName evidence="2">GNAT family N-acetyltransferase</fullName>
    </submittedName>
</protein>
<dbReference type="Proteomes" id="UP001202867">
    <property type="component" value="Unassembled WGS sequence"/>
</dbReference>
<evidence type="ECO:0000259" key="1">
    <source>
        <dbReference type="PROSITE" id="PS51186"/>
    </source>
</evidence>
<keyword evidence="3" id="KW-1185">Reference proteome</keyword>
<organism evidence="2 3">
    <name type="scientific">Ancylobacter koreensis</name>
    <dbReference type="NCBI Taxonomy" id="266121"/>
    <lineage>
        <taxon>Bacteria</taxon>
        <taxon>Pseudomonadati</taxon>
        <taxon>Pseudomonadota</taxon>
        <taxon>Alphaproteobacteria</taxon>
        <taxon>Hyphomicrobiales</taxon>
        <taxon>Xanthobacteraceae</taxon>
        <taxon>Ancylobacter</taxon>
    </lineage>
</organism>
<comment type="caution">
    <text evidence="2">The sequence shown here is derived from an EMBL/GenBank/DDBJ whole genome shotgun (WGS) entry which is preliminary data.</text>
</comment>
<dbReference type="RefSeq" id="WP_247202347.1">
    <property type="nucleotide sequence ID" value="NZ_JALKCG010000009.1"/>
</dbReference>
<dbReference type="CDD" id="cd04301">
    <property type="entry name" value="NAT_SF"/>
    <property type="match status" value="1"/>
</dbReference>
<proteinExistence type="predicted"/>
<dbReference type="SUPFAM" id="SSF55729">
    <property type="entry name" value="Acyl-CoA N-acyltransferases (Nat)"/>
    <property type="match status" value="1"/>
</dbReference>
<reference evidence="2 3" key="1">
    <citation type="submission" date="2022-04" db="EMBL/GenBank/DDBJ databases">
        <authorList>
            <person name="Grouzdev D.S."/>
            <person name="Pantiukh K.S."/>
            <person name="Krutkina M.S."/>
        </authorList>
    </citation>
    <scope>NUCLEOTIDE SEQUENCE [LARGE SCALE GENOMIC DNA]</scope>
    <source>
        <strain evidence="2 3">Jip08</strain>
    </source>
</reference>